<feature type="domain" description="HTH gntR-type" evidence="4">
    <location>
        <begin position="21"/>
        <end position="88"/>
    </location>
</feature>
<dbReference type="InterPro" id="IPR008920">
    <property type="entry name" value="TF_FadR/GntR_C"/>
</dbReference>
<dbReference type="EMBL" id="JAEKJA010000001">
    <property type="protein sequence ID" value="MBJ3774223.1"/>
    <property type="molecule type" value="Genomic_DNA"/>
</dbReference>
<evidence type="ECO:0000256" key="2">
    <source>
        <dbReference type="ARBA" id="ARBA00023125"/>
    </source>
</evidence>
<protein>
    <submittedName>
        <fullName evidence="5">GntR family transcriptional regulator</fullName>
    </submittedName>
</protein>
<comment type="caution">
    <text evidence="5">The sequence shown here is derived from an EMBL/GenBank/DDBJ whole genome shotgun (WGS) entry which is preliminary data.</text>
</comment>
<name>A0A934MEB9_9HYPH</name>
<reference evidence="5" key="1">
    <citation type="submission" date="2020-12" db="EMBL/GenBank/DDBJ databases">
        <title>Bacterial taxonomy.</title>
        <authorList>
            <person name="Pan X."/>
        </authorList>
    </citation>
    <scope>NUCLEOTIDE SEQUENCE</scope>
    <source>
        <strain evidence="5">B2012</strain>
    </source>
</reference>
<dbReference type="PANTHER" id="PTHR43537">
    <property type="entry name" value="TRANSCRIPTIONAL REGULATOR, GNTR FAMILY"/>
    <property type="match status" value="1"/>
</dbReference>
<proteinExistence type="predicted"/>
<gene>
    <name evidence="5" type="ORF">JCR33_00890</name>
</gene>
<dbReference type="InterPro" id="IPR036388">
    <property type="entry name" value="WH-like_DNA-bd_sf"/>
</dbReference>
<evidence type="ECO:0000313" key="6">
    <source>
        <dbReference type="Proteomes" id="UP000609531"/>
    </source>
</evidence>
<dbReference type="GO" id="GO:0003677">
    <property type="term" value="F:DNA binding"/>
    <property type="evidence" value="ECO:0007669"/>
    <property type="project" value="UniProtKB-KW"/>
</dbReference>
<dbReference type="SMART" id="SM00895">
    <property type="entry name" value="FCD"/>
    <property type="match status" value="1"/>
</dbReference>
<evidence type="ECO:0000313" key="5">
    <source>
        <dbReference type="EMBL" id="MBJ3774223.1"/>
    </source>
</evidence>
<dbReference type="Gene3D" id="1.10.10.10">
    <property type="entry name" value="Winged helix-like DNA-binding domain superfamily/Winged helix DNA-binding domain"/>
    <property type="match status" value="1"/>
</dbReference>
<dbReference type="InterPro" id="IPR011711">
    <property type="entry name" value="GntR_C"/>
</dbReference>
<dbReference type="InterPro" id="IPR036390">
    <property type="entry name" value="WH_DNA-bd_sf"/>
</dbReference>
<dbReference type="Gene3D" id="1.20.120.530">
    <property type="entry name" value="GntR ligand-binding domain-like"/>
    <property type="match status" value="1"/>
</dbReference>
<dbReference type="Pfam" id="PF00392">
    <property type="entry name" value="GntR"/>
    <property type="match status" value="1"/>
</dbReference>
<keyword evidence="2" id="KW-0238">DNA-binding</keyword>
<keyword evidence="3" id="KW-0804">Transcription</keyword>
<keyword evidence="1" id="KW-0805">Transcription regulation</keyword>
<accession>A0A934MEB9</accession>
<evidence type="ECO:0000256" key="1">
    <source>
        <dbReference type="ARBA" id="ARBA00023015"/>
    </source>
</evidence>
<dbReference type="Pfam" id="PF07729">
    <property type="entry name" value="FCD"/>
    <property type="match status" value="1"/>
</dbReference>
<dbReference type="RefSeq" id="WP_198880119.1">
    <property type="nucleotide sequence ID" value="NZ_JAEKJA010000001.1"/>
</dbReference>
<evidence type="ECO:0000259" key="4">
    <source>
        <dbReference type="PROSITE" id="PS50949"/>
    </source>
</evidence>
<organism evidence="5 6">
    <name type="scientific">Acuticoccus mangrovi</name>
    <dbReference type="NCBI Taxonomy" id="2796142"/>
    <lineage>
        <taxon>Bacteria</taxon>
        <taxon>Pseudomonadati</taxon>
        <taxon>Pseudomonadota</taxon>
        <taxon>Alphaproteobacteria</taxon>
        <taxon>Hyphomicrobiales</taxon>
        <taxon>Amorphaceae</taxon>
        <taxon>Acuticoccus</taxon>
    </lineage>
</organism>
<dbReference type="AlphaFoldDB" id="A0A934MEB9"/>
<dbReference type="SMART" id="SM00345">
    <property type="entry name" value="HTH_GNTR"/>
    <property type="match status" value="1"/>
</dbReference>
<dbReference type="PROSITE" id="PS50949">
    <property type="entry name" value="HTH_GNTR"/>
    <property type="match status" value="1"/>
</dbReference>
<dbReference type="Proteomes" id="UP000609531">
    <property type="component" value="Unassembled WGS sequence"/>
</dbReference>
<keyword evidence="6" id="KW-1185">Reference proteome</keyword>
<dbReference type="GO" id="GO:0003700">
    <property type="term" value="F:DNA-binding transcription factor activity"/>
    <property type="evidence" value="ECO:0007669"/>
    <property type="project" value="InterPro"/>
</dbReference>
<dbReference type="InterPro" id="IPR000524">
    <property type="entry name" value="Tscrpt_reg_HTH_GntR"/>
</dbReference>
<evidence type="ECO:0000256" key="3">
    <source>
        <dbReference type="ARBA" id="ARBA00023163"/>
    </source>
</evidence>
<dbReference type="SUPFAM" id="SSF46785">
    <property type="entry name" value="Winged helix' DNA-binding domain"/>
    <property type="match status" value="1"/>
</dbReference>
<dbReference type="PANTHER" id="PTHR43537:SF49">
    <property type="entry name" value="TRANSCRIPTIONAL REGULATORY PROTEIN"/>
    <property type="match status" value="1"/>
</dbReference>
<sequence>MTERMGVAGETLSDAAPSRAGAAVGEVVDALELEIVLGRLRPQVRLVEDELMLRFGAKRHVIRSALDALVAGGLVERRPHRGALVREYQADEVRELYAFRADLYRLAVAAMPLPFAPEVIAGLAAECTAHESAIAEGDLAAVIRHNDAFHHLFFAECGNRFVVEAVRRVDSASRAIRSYRVGDPVRLNQAAREHRELIAVAAEGDRARLAELAVRHILPSLHLYLDDRAVLDERVVPEGRAEVDEE</sequence>
<dbReference type="SUPFAM" id="SSF48008">
    <property type="entry name" value="GntR ligand-binding domain-like"/>
    <property type="match status" value="1"/>
</dbReference>